<comment type="pathway">
    <text evidence="2">Lipid metabolism; sphingolipid metabolism.</text>
</comment>
<evidence type="ECO:0000256" key="10">
    <source>
        <dbReference type="ARBA" id="ARBA00023098"/>
    </source>
</evidence>
<dbReference type="PANTHER" id="PTHR43550:SF3">
    <property type="entry name" value="3-KETODIHYDROSPHINGOSINE REDUCTASE"/>
    <property type="match status" value="1"/>
</dbReference>
<comment type="subcellular location">
    <subcellularLocation>
        <location evidence="1">Endoplasmic reticulum</location>
    </subcellularLocation>
</comment>
<dbReference type="GO" id="GO:0030148">
    <property type="term" value="P:sphingolipid biosynthetic process"/>
    <property type="evidence" value="ECO:0007669"/>
    <property type="project" value="InterPro"/>
</dbReference>
<dbReference type="FunFam" id="3.40.50.720:FF:000165">
    <property type="entry name" value="3-ketodihydrosphingosine reductase"/>
    <property type="match status" value="1"/>
</dbReference>
<keyword evidence="6" id="KW-0256">Endoplasmic reticulum</keyword>
<dbReference type="EC" id="1.1.1.102" evidence="11"/>
<protein>
    <recommendedName>
        <fullName evidence="11">3-dehydrosphinganine reductase</fullName>
        <ecNumber evidence="11">1.1.1.102</ecNumber>
    </recommendedName>
    <alternativeName>
        <fullName evidence="14">3-ketodihydrosphingosine reductase</fullName>
    </alternativeName>
    <alternativeName>
        <fullName evidence="13">3-ketosphinganine reductase</fullName>
    </alternativeName>
</protein>
<dbReference type="InterPro" id="IPR036291">
    <property type="entry name" value="NAD(P)-bd_dom_sf"/>
</dbReference>
<dbReference type="SUPFAM" id="SSF51735">
    <property type="entry name" value="NAD(P)-binding Rossmann-fold domains"/>
    <property type="match status" value="3"/>
</dbReference>
<evidence type="ECO:0000313" key="17">
    <source>
        <dbReference type="Proteomes" id="UP001289374"/>
    </source>
</evidence>
<dbReference type="GO" id="GO:0000166">
    <property type="term" value="F:nucleotide binding"/>
    <property type="evidence" value="ECO:0007669"/>
    <property type="project" value="UniProtKB-KW"/>
</dbReference>
<dbReference type="PANTHER" id="PTHR43550">
    <property type="entry name" value="3-KETODIHYDROSPHINGOSINE REDUCTASE"/>
    <property type="match status" value="1"/>
</dbReference>
<dbReference type="Proteomes" id="UP001289374">
    <property type="component" value="Unassembled WGS sequence"/>
</dbReference>
<evidence type="ECO:0000256" key="15">
    <source>
        <dbReference type="SAM" id="Phobius"/>
    </source>
</evidence>
<dbReference type="PRINTS" id="PR00080">
    <property type="entry name" value="SDRFAMILY"/>
</dbReference>
<evidence type="ECO:0000313" key="16">
    <source>
        <dbReference type="EMBL" id="KAK4405695.1"/>
    </source>
</evidence>
<comment type="similarity">
    <text evidence="4">Belongs to the short-chain dehydrogenases/reductases (SDR) family.</text>
</comment>
<name>A0AAE2C1W1_9LAMI</name>
<evidence type="ECO:0000256" key="1">
    <source>
        <dbReference type="ARBA" id="ARBA00004240"/>
    </source>
</evidence>
<comment type="pathway">
    <text evidence="3">Sphingolipid metabolism.</text>
</comment>
<dbReference type="EMBL" id="JACGWL010000003">
    <property type="protein sequence ID" value="KAK4405695.1"/>
    <property type="molecule type" value="Genomic_DNA"/>
</dbReference>
<comment type="caution">
    <text evidence="16">The sequence shown here is derived from an EMBL/GenBank/DDBJ whole genome shotgun (WGS) entry which is preliminary data.</text>
</comment>
<sequence length="658" mass="71699">MADVYFSFFTLFILVPLSLLILLYFIVRPRPVSVPIKNSNVFITGGSSGIGLALAHLCAREGANVTLLARNVSKLEEAKQSIKLATGRDVNVFSADVRDYDAVKRAIEEAGPIDVLVCNQGVFVPQELEHQELEEIKFMIDVNLMGTFHLIKAALPGMKKNRAERGPGSIAIMSSQAGQVGIYGYTAYSASKFGLKGLAEALQHEIIADNIHVSLIFPPDTETPGFVEENKRRPQLTSIIAASSGAMKADEVAKKSLDGIKSGTFIVPCNFEGFLLSIGTAGLSPQRSYLMAFVEHLKKAEVMATEEQPGKEHLMDPIPQALSPDYRQANKLHGKVALVTGGDSGIGRSVCYLFALEGATVAFTYVPGQEEKDAHDTLKKIQELKSADAKDPIALPADLGFDENCKKVVDEVVNNFGRIDILVNNAAEQHMTSTIEEIDENRLERVFRTNIFSHFFMTRHALKHMKEGSSIINSTSVVAYCGSDILLDYCSTKGAIVSFTRAESRIGTIDEITEDQLLRIFRTNIFAYFFMARHSLKHMAEGASIINTTSVQAYLGSPSSLEYQSTKGAIVAFTRGLALQLVDRGIRVNGVAPGPVWTPVQVVIHDKDKVQSLGSETPMGRASQPDEIAPCYVLLASRDSSYYTGQVLHANGGMIVNG</sequence>
<comment type="catalytic activity">
    <reaction evidence="12">
        <text>sphinganine + NADP(+) = 3-oxosphinganine + NADPH + H(+)</text>
        <dbReference type="Rhea" id="RHEA:22640"/>
        <dbReference type="ChEBI" id="CHEBI:15378"/>
        <dbReference type="ChEBI" id="CHEBI:57783"/>
        <dbReference type="ChEBI" id="CHEBI:57817"/>
        <dbReference type="ChEBI" id="CHEBI:58299"/>
        <dbReference type="ChEBI" id="CHEBI:58349"/>
        <dbReference type="EC" id="1.1.1.102"/>
    </reaction>
</comment>
<accession>A0AAE2C1W1</accession>
<reference evidence="16" key="2">
    <citation type="journal article" date="2024" name="Plant">
        <title>Genomic evolution and insights into agronomic trait innovations of Sesamum species.</title>
        <authorList>
            <person name="Miao H."/>
            <person name="Wang L."/>
            <person name="Qu L."/>
            <person name="Liu H."/>
            <person name="Sun Y."/>
            <person name="Le M."/>
            <person name="Wang Q."/>
            <person name="Wei S."/>
            <person name="Zheng Y."/>
            <person name="Lin W."/>
            <person name="Duan Y."/>
            <person name="Cao H."/>
            <person name="Xiong S."/>
            <person name="Wang X."/>
            <person name="Wei L."/>
            <person name="Li C."/>
            <person name="Ma Q."/>
            <person name="Ju M."/>
            <person name="Zhao R."/>
            <person name="Li G."/>
            <person name="Mu C."/>
            <person name="Tian Q."/>
            <person name="Mei H."/>
            <person name="Zhang T."/>
            <person name="Gao T."/>
            <person name="Zhang H."/>
        </authorList>
    </citation>
    <scope>NUCLEOTIDE SEQUENCE</scope>
    <source>
        <strain evidence="16">K16</strain>
    </source>
</reference>
<keyword evidence="9" id="KW-0560">Oxidoreductase</keyword>
<evidence type="ECO:0000256" key="4">
    <source>
        <dbReference type="ARBA" id="ARBA00006484"/>
    </source>
</evidence>
<evidence type="ECO:0000256" key="13">
    <source>
        <dbReference type="ARBA" id="ARBA00081952"/>
    </source>
</evidence>
<dbReference type="FunFam" id="3.40.50.720:FF:000084">
    <property type="entry name" value="Short-chain dehydrogenase reductase"/>
    <property type="match status" value="1"/>
</dbReference>
<keyword evidence="8" id="KW-0746">Sphingolipid metabolism</keyword>
<dbReference type="Pfam" id="PF00106">
    <property type="entry name" value="adh_short"/>
    <property type="match status" value="2"/>
</dbReference>
<evidence type="ECO:0000256" key="8">
    <source>
        <dbReference type="ARBA" id="ARBA00022919"/>
    </source>
</evidence>
<organism evidence="16 17">
    <name type="scientific">Sesamum angolense</name>
    <dbReference type="NCBI Taxonomy" id="2727404"/>
    <lineage>
        <taxon>Eukaryota</taxon>
        <taxon>Viridiplantae</taxon>
        <taxon>Streptophyta</taxon>
        <taxon>Embryophyta</taxon>
        <taxon>Tracheophyta</taxon>
        <taxon>Spermatophyta</taxon>
        <taxon>Magnoliopsida</taxon>
        <taxon>eudicotyledons</taxon>
        <taxon>Gunneridae</taxon>
        <taxon>Pentapetalae</taxon>
        <taxon>asterids</taxon>
        <taxon>lamiids</taxon>
        <taxon>Lamiales</taxon>
        <taxon>Pedaliaceae</taxon>
        <taxon>Sesamum</taxon>
    </lineage>
</organism>
<evidence type="ECO:0000256" key="12">
    <source>
        <dbReference type="ARBA" id="ARBA00050489"/>
    </source>
</evidence>
<dbReference type="CDD" id="cd08939">
    <property type="entry name" value="KDSR-like_SDR_c"/>
    <property type="match status" value="1"/>
</dbReference>
<dbReference type="InterPro" id="IPR045022">
    <property type="entry name" value="KDSR-like"/>
</dbReference>
<keyword evidence="5" id="KW-0547">Nucleotide-binding</keyword>
<dbReference type="PROSITE" id="PS00061">
    <property type="entry name" value="ADH_SHORT"/>
    <property type="match status" value="1"/>
</dbReference>
<dbReference type="GO" id="GO:0006666">
    <property type="term" value="P:3-keto-sphinganine metabolic process"/>
    <property type="evidence" value="ECO:0007669"/>
    <property type="project" value="InterPro"/>
</dbReference>
<feature type="transmembrane region" description="Helical" evidence="15">
    <location>
        <begin position="6"/>
        <end position="27"/>
    </location>
</feature>
<evidence type="ECO:0000256" key="14">
    <source>
        <dbReference type="ARBA" id="ARBA00083783"/>
    </source>
</evidence>
<dbReference type="GO" id="GO:0047560">
    <property type="term" value="F:3-dehydrosphinganine reductase activity"/>
    <property type="evidence" value="ECO:0007669"/>
    <property type="project" value="UniProtKB-EC"/>
</dbReference>
<keyword evidence="15" id="KW-1133">Transmembrane helix</keyword>
<gene>
    <name evidence="16" type="ORF">Sango_0576000</name>
</gene>
<evidence type="ECO:0000256" key="3">
    <source>
        <dbReference type="ARBA" id="ARBA00004991"/>
    </source>
</evidence>
<evidence type="ECO:0000256" key="11">
    <source>
        <dbReference type="ARBA" id="ARBA00026112"/>
    </source>
</evidence>
<dbReference type="AlphaFoldDB" id="A0AAE2C1W1"/>
<dbReference type="Pfam" id="PF13561">
    <property type="entry name" value="adh_short_C2"/>
    <property type="match status" value="1"/>
</dbReference>
<dbReference type="InterPro" id="IPR020904">
    <property type="entry name" value="Sc_DH/Rdtase_CS"/>
</dbReference>
<keyword evidence="10" id="KW-0443">Lipid metabolism</keyword>
<evidence type="ECO:0000256" key="2">
    <source>
        <dbReference type="ARBA" id="ARBA00004760"/>
    </source>
</evidence>
<keyword evidence="7" id="KW-0521">NADP</keyword>
<evidence type="ECO:0000256" key="9">
    <source>
        <dbReference type="ARBA" id="ARBA00023002"/>
    </source>
</evidence>
<dbReference type="Gene3D" id="3.40.50.720">
    <property type="entry name" value="NAD(P)-binding Rossmann-like Domain"/>
    <property type="match status" value="3"/>
</dbReference>
<keyword evidence="15" id="KW-0812">Transmembrane</keyword>
<keyword evidence="17" id="KW-1185">Reference proteome</keyword>
<dbReference type="PRINTS" id="PR00081">
    <property type="entry name" value="GDHRDH"/>
</dbReference>
<dbReference type="InterPro" id="IPR002347">
    <property type="entry name" value="SDR_fam"/>
</dbReference>
<evidence type="ECO:0000256" key="7">
    <source>
        <dbReference type="ARBA" id="ARBA00022857"/>
    </source>
</evidence>
<evidence type="ECO:0000256" key="6">
    <source>
        <dbReference type="ARBA" id="ARBA00022824"/>
    </source>
</evidence>
<keyword evidence="15" id="KW-0472">Membrane</keyword>
<reference evidence="16" key="1">
    <citation type="submission" date="2020-06" db="EMBL/GenBank/DDBJ databases">
        <authorList>
            <person name="Li T."/>
            <person name="Hu X."/>
            <person name="Zhang T."/>
            <person name="Song X."/>
            <person name="Zhang H."/>
            <person name="Dai N."/>
            <person name="Sheng W."/>
            <person name="Hou X."/>
            <person name="Wei L."/>
        </authorList>
    </citation>
    <scope>NUCLEOTIDE SEQUENCE</scope>
    <source>
        <strain evidence="16">K16</strain>
        <tissue evidence="16">Leaf</tissue>
    </source>
</reference>
<evidence type="ECO:0000256" key="5">
    <source>
        <dbReference type="ARBA" id="ARBA00022741"/>
    </source>
</evidence>
<dbReference type="GO" id="GO:0005789">
    <property type="term" value="C:endoplasmic reticulum membrane"/>
    <property type="evidence" value="ECO:0007669"/>
    <property type="project" value="TreeGrafter"/>
</dbReference>
<proteinExistence type="inferred from homology"/>